<feature type="domain" description="HDOD" evidence="3">
    <location>
        <begin position="174"/>
        <end position="365"/>
    </location>
</feature>
<dbReference type="InterPro" id="IPR001789">
    <property type="entry name" value="Sig_transdc_resp-reg_receiver"/>
</dbReference>
<proteinExistence type="predicted"/>
<dbReference type="AlphaFoldDB" id="A0A932GPM3"/>
<accession>A0A932GPM3</accession>
<evidence type="ECO:0000313" key="4">
    <source>
        <dbReference type="EMBL" id="MBI3014778.1"/>
    </source>
</evidence>
<dbReference type="SMART" id="SM00471">
    <property type="entry name" value="HDc"/>
    <property type="match status" value="1"/>
</dbReference>
<evidence type="ECO:0000259" key="2">
    <source>
        <dbReference type="PROSITE" id="PS50110"/>
    </source>
</evidence>
<keyword evidence="1" id="KW-0597">Phosphoprotein</keyword>
<feature type="modified residue" description="4-aspartylphosphate" evidence="1">
    <location>
        <position position="48"/>
    </location>
</feature>
<evidence type="ECO:0000256" key="1">
    <source>
        <dbReference type="PROSITE-ProRule" id="PRU00169"/>
    </source>
</evidence>
<reference evidence="4" key="1">
    <citation type="submission" date="2020-07" db="EMBL/GenBank/DDBJ databases">
        <title>Huge and variable diversity of episymbiotic CPR bacteria and DPANN archaea in groundwater ecosystems.</title>
        <authorList>
            <person name="He C.Y."/>
            <person name="Keren R."/>
            <person name="Whittaker M."/>
            <person name="Farag I.F."/>
            <person name="Doudna J."/>
            <person name="Cate J.H.D."/>
            <person name="Banfield J.F."/>
        </authorList>
    </citation>
    <scope>NUCLEOTIDE SEQUENCE</scope>
    <source>
        <strain evidence="4">NC_groundwater_717_Ag_S-0.2um_59_8</strain>
    </source>
</reference>
<name>A0A932GPM3_UNCTE</name>
<evidence type="ECO:0000313" key="5">
    <source>
        <dbReference type="Proteomes" id="UP000741360"/>
    </source>
</evidence>
<gene>
    <name evidence="4" type="ORF">HYY65_06915</name>
</gene>
<sequence>MTSILIASNATDAEAIKKAIGETFTVQAIKSPSEFAGLVEKPDLILLDHTFTEHSGIDFLRDLSSKHNLPVLMLAPADDYKCAFEALQVGADNYLVKTSNYHQLLNFSIEETLKRFKQQKQMIETINALRKRVAELEKRLGIPDKKPALATTQKKERNTYEEIAFRLTTGEISIPSLPQISIKFREMVNRGASAQEITNLLKHDAAISSAIIKISNSAYYRGMSKNTTLEQAISRLGINVTKAQVELVASKALYVTDNAEYTQVVRNLWEHSLSCAYASQVLAEIVRLKNPEEAFTMGLLHDIGKLGLLKIISELESNRKLENKVQSKELVEMLDTYHCEFGTTLLKSWRFPDEYLQVTKYHGNLEEADPASKGLIIVHFANLLVKSMGYGQAKQAATDLENTASNRFLKLNSESIETAKKKVGELMAEWSNSLGGLS</sequence>
<dbReference type="EMBL" id="JACPSX010000125">
    <property type="protein sequence ID" value="MBI3014778.1"/>
    <property type="molecule type" value="Genomic_DNA"/>
</dbReference>
<dbReference type="PANTHER" id="PTHR33525:SF3">
    <property type="entry name" value="RIBONUCLEASE Y"/>
    <property type="match status" value="1"/>
</dbReference>
<dbReference type="Proteomes" id="UP000741360">
    <property type="component" value="Unassembled WGS sequence"/>
</dbReference>
<dbReference type="InterPro" id="IPR003607">
    <property type="entry name" value="HD/PDEase_dom"/>
</dbReference>
<dbReference type="Pfam" id="PF00072">
    <property type="entry name" value="Response_reg"/>
    <property type="match status" value="1"/>
</dbReference>
<dbReference type="Gene3D" id="1.10.3210.10">
    <property type="entry name" value="Hypothetical protein af1432"/>
    <property type="match status" value="1"/>
</dbReference>
<evidence type="ECO:0000259" key="3">
    <source>
        <dbReference type="PROSITE" id="PS51833"/>
    </source>
</evidence>
<dbReference type="GO" id="GO:0000160">
    <property type="term" value="P:phosphorelay signal transduction system"/>
    <property type="evidence" value="ECO:0007669"/>
    <property type="project" value="InterPro"/>
</dbReference>
<dbReference type="PROSITE" id="PS50110">
    <property type="entry name" value="RESPONSE_REGULATORY"/>
    <property type="match status" value="1"/>
</dbReference>
<protein>
    <submittedName>
        <fullName evidence="4">HDOD domain-containing protein</fullName>
    </submittedName>
</protein>
<dbReference type="PANTHER" id="PTHR33525">
    <property type="match status" value="1"/>
</dbReference>
<dbReference type="SUPFAM" id="SSF52172">
    <property type="entry name" value="CheY-like"/>
    <property type="match status" value="1"/>
</dbReference>
<organism evidence="4 5">
    <name type="scientific">Tectimicrobiota bacterium</name>
    <dbReference type="NCBI Taxonomy" id="2528274"/>
    <lineage>
        <taxon>Bacteria</taxon>
        <taxon>Pseudomonadati</taxon>
        <taxon>Nitrospinota/Tectimicrobiota group</taxon>
        <taxon>Candidatus Tectimicrobiota</taxon>
    </lineage>
</organism>
<comment type="caution">
    <text evidence="4">The sequence shown here is derived from an EMBL/GenBank/DDBJ whole genome shotgun (WGS) entry which is preliminary data.</text>
</comment>
<dbReference type="InterPro" id="IPR052340">
    <property type="entry name" value="RNase_Y/CdgJ"/>
</dbReference>
<dbReference type="PROSITE" id="PS51833">
    <property type="entry name" value="HDOD"/>
    <property type="match status" value="1"/>
</dbReference>
<feature type="domain" description="Response regulatory" evidence="2">
    <location>
        <begin position="1"/>
        <end position="112"/>
    </location>
</feature>
<dbReference type="CDD" id="cd00156">
    <property type="entry name" value="REC"/>
    <property type="match status" value="1"/>
</dbReference>
<dbReference type="InterPro" id="IPR011006">
    <property type="entry name" value="CheY-like_superfamily"/>
</dbReference>
<dbReference type="InterPro" id="IPR013976">
    <property type="entry name" value="HDOD"/>
</dbReference>
<dbReference type="Gene3D" id="3.40.50.2300">
    <property type="match status" value="1"/>
</dbReference>
<dbReference type="Pfam" id="PF08668">
    <property type="entry name" value="HDOD"/>
    <property type="match status" value="1"/>
</dbReference>
<dbReference type="CDD" id="cd00077">
    <property type="entry name" value="HDc"/>
    <property type="match status" value="1"/>
</dbReference>
<dbReference type="SUPFAM" id="SSF109604">
    <property type="entry name" value="HD-domain/PDEase-like"/>
    <property type="match status" value="1"/>
</dbReference>